<evidence type="ECO:0000313" key="2">
    <source>
        <dbReference type="EMBL" id="ADH61994.1"/>
    </source>
</evidence>
<organism evidence="2 3">
    <name type="scientific">Allomeiothermus silvanus (strain ATCC 700542 / DSM 9946 / NBRC 106475 / NCIMB 13440 / VI-R2)</name>
    <name type="common">Thermus silvanus</name>
    <dbReference type="NCBI Taxonomy" id="526227"/>
    <lineage>
        <taxon>Bacteria</taxon>
        <taxon>Thermotogati</taxon>
        <taxon>Deinococcota</taxon>
        <taxon>Deinococci</taxon>
        <taxon>Thermales</taxon>
        <taxon>Thermaceae</taxon>
        <taxon>Allomeiothermus</taxon>
    </lineage>
</organism>
<protein>
    <submittedName>
        <fullName evidence="2">GCN5-related N-acetyltransferase</fullName>
    </submittedName>
</protein>
<dbReference type="Proteomes" id="UP000001916">
    <property type="component" value="Chromosome"/>
</dbReference>
<dbReference type="RefSeq" id="WP_013156602.1">
    <property type="nucleotide sequence ID" value="NC_014212.1"/>
</dbReference>
<proteinExistence type="predicted"/>
<dbReference type="SUPFAM" id="SSF55729">
    <property type="entry name" value="Acyl-CoA N-acyltransferases (Nat)"/>
    <property type="match status" value="1"/>
</dbReference>
<dbReference type="GO" id="GO:0016747">
    <property type="term" value="F:acyltransferase activity, transferring groups other than amino-acyl groups"/>
    <property type="evidence" value="ECO:0007669"/>
    <property type="project" value="InterPro"/>
</dbReference>
<dbReference type="STRING" id="526227.Mesil_0046"/>
<accession>D7BG73</accession>
<dbReference type="AlphaFoldDB" id="D7BG73"/>
<gene>
    <name evidence="2" type="ordered locus">Mesil_0046</name>
</gene>
<sequence>MSVYTRPYHSVDEAACLEVFDSNVPKYFSTEEREEFETFLKLPSCVYLVLEQSGQIVGCGGYCVHQESGQGDLCWGMVRRELHGTGLGKRLLLERLGRIVQDPQVTSIRLDTSQHTCGFFAKFGFVTLAIILNGYGPDLNRYDMRLWLDEAARRRIQNAYQAIQA</sequence>
<dbReference type="PROSITE" id="PS51186">
    <property type="entry name" value="GNAT"/>
    <property type="match status" value="1"/>
</dbReference>
<feature type="domain" description="N-acetyltransferase" evidence="1">
    <location>
        <begin position="3"/>
        <end position="149"/>
    </location>
</feature>
<reference evidence="2 3" key="1">
    <citation type="journal article" date="2010" name="Stand. Genomic Sci.">
        <title>Complete genome sequence of Meiothermus silvanus type strain (VI-R2).</title>
        <authorList>
            <person name="Sikorski J."/>
            <person name="Tindall B.J."/>
            <person name="Lowry S."/>
            <person name="Lucas S."/>
            <person name="Nolan M."/>
            <person name="Copeland A."/>
            <person name="Glavina Del Rio T."/>
            <person name="Tice H."/>
            <person name="Cheng J.F."/>
            <person name="Han C."/>
            <person name="Pitluck S."/>
            <person name="Liolios K."/>
            <person name="Ivanova N."/>
            <person name="Mavromatis K."/>
            <person name="Mikhailova N."/>
            <person name="Pati A."/>
            <person name="Goodwin L."/>
            <person name="Chen A."/>
            <person name="Palaniappan K."/>
            <person name="Land M."/>
            <person name="Hauser L."/>
            <person name="Chang Y.J."/>
            <person name="Jeffries C.D."/>
            <person name="Rohde M."/>
            <person name="Goker M."/>
            <person name="Woyke T."/>
            <person name="Bristow J."/>
            <person name="Eisen J.A."/>
            <person name="Markowitz V."/>
            <person name="Hugenholtz P."/>
            <person name="Kyrpides N.C."/>
            <person name="Klenk H.P."/>
            <person name="Lapidus A."/>
        </authorList>
    </citation>
    <scope>NUCLEOTIDE SEQUENCE [LARGE SCALE GENOMIC DNA]</scope>
    <source>
        <strain evidence="3">ATCC 700542 / DSM 9946 / VI-R2</strain>
    </source>
</reference>
<dbReference type="EMBL" id="CP002042">
    <property type="protein sequence ID" value="ADH61994.1"/>
    <property type="molecule type" value="Genomic_DNA"/>
</dbReference>
<name>D7BG73_ALLS1</name>
<dbReference type="eggNOG" id="COG0456">
    <property type="taxonomic scope" value="Bacteria"/>
</dbReference>
<evidence type="ECO:0000313" key="3">
    <source>
        <dbReference type="Proteomes" id="UP000001916"/>
    </source>
</evidence>
<dbReference type="CDD" id="cd04301">
    <property type="entry name" value="NAT_SF"/>
    <property type="match status" value="1"/>
</dbReference>
<dbReference type="OrthoDB" id="2380306at2"/>
<dbReference type="KEGG" id="msv:Mesil_0046"/>
<evidence type="ECO:0000259" key="1">
    <source>
        <dbReference type="PROSITE" id="PS51186"/>
    </source>
</evidence>
<dbReference type="Pfam" id="PF00583">
    <property type="entry name" value="Acetyltransf_1"/>
    <property type="match status" value="1"/>
</dbReference>
<dbReference type="HOGENOM" id="CLU_119554_0_0_0"/>
<dbReference type="InterPro" id="IPR000182">
    <property type="entry name" value="GNAT_dom"/>
</dbReference>
<dbReference type="Gene3D" id="3.40.630.30">
    <property type="match status" value="1"/>
</dbReference>
<dbReference type="InterPro" id="IPR016181">
    <property type="entry name" value="Acyl_CoA_acyltransferase"/>
</dbReference>
<keyword evidence="3" id="KW-1185">Reference proteome</keyword>